<name>A0ABS2RZF9_9MICO</name>
<keyword evidence="2" id="KW-1185">Reference proteome</keyword>
<reference evidence="1 2" key="1">
    <citation type="submission" date="2021-01" db="EMBL/GenBank/DDBJ databases">
        <title>Sequencing the genomes of 1000 actinobacteria strains.</title>
        <authorList>
            <person name="Klenk H.-P."/>
        </authorList>
    </citation>
    <scope>NUCLEOTIDE SEQUENCE [LARGE SCALE GENOMIC DNA]</scope>
    <source>
        <strain evidence="1 2">DSM 20542</strain>
    </source>
</reference>
<comment type="caution">
    <text evidence="1">The sequence shown here is derived from an EMBL/GenBank/DDBJ whole genome shotgun (WGS) entry which is preliminary data.</text>
</comment>
<dbReference type="Proteomes" id="UP000746584">
    <property type="component" value="Unassembled WGS sequence"/>
</dbReference>
<proteinExistence type="predicted"/>
<dbReference type="EMBL" id="JAFBCG010000001">
    <property type="protein sequence ID" value="MBM7804033.1"/>
    <property type="molecule type" value="Genomic_DNA"/>
</dbReference>
<evidence type="ECO:0000313" key="1">
    <source>
        <dbReference type="EMBL" id="MBM7804033.1"/>
    </source>
</evidence>
<protein>
    <submittedName>
        <fullName evidence="1">Uncharacterized protein</fullName>
    </submittedName>
</protein>
<evidence type="ECO:0000313" key="2">
    <source>
        <dbReference type="Proteomes" id="UP000746584"/>
    </source>
</evidence>
<gene>
    <name evidence="1" type="ORF">JOE58_003284</name>
</gene>
<accession>A0ABS2RZF9</accession>
<sequence>MGVAIVEVMRYAVVTQACWSSPCRSSPIVRIAVPKTVWPSDDRNMPAIRP</sequence>
<organism evidence="1 2">
    <name type="scientific">Curtobacterium luteum</name>
    <dbReference type="NCBI Taxonomy" id="33881"/>
    <lineage>
        <taxon>Bacteria</taxon>
        <taxon>Bacillati</taxon>
        <taxon>Actinomycetota</taxon>
        <taxon>Actinomycetes</taxon>
        <taxon>Micrococcales</taxon>
        <taxon>Microbacteriaceae</taxon>
        <taxon>Curtobacterium</taxon>
    </lineage>
</organism>